<accession>A0A9W6CZL9</accession>
<sequence length="88" mass="9866">MLQMQEVAGKQVFNGDGWIQKNEEFILPTQMPEPCQFQQFSFVHAAEKYKSHSAVSVNPTPQVKSVSVQAVHPAMKTVDPVQRGEKLP</sequence>
<gene>
    <name evidence="1" type="ORF">DAMNIGENAA_05230</name>
</gene>
<protein>
    <submittedName>
        <fullName evidence="1">Uncharacterized protein</fullName>
    </submittedName>
</protein>
<dbReference type="Proteomes" id="UP001144372">
    <property type="component" value="Unassembled WGS sequence"/>
</dbReference>
<organism evidence="1 2">
    <name type="scientific">Desulforhabdus amnigena</name>
    <dbReference type="NCBI Taxonomy" id="40218"/>
    <lineage>
        <taxon>Bacteria</taxon>
        <taxon>Pseudomonadati</taxon>
        <taxon>Thermodesulfobacteriota</taxon>
        <taxon>Syntrophobacteria</taxon>
        <taxon>Syntrophobacterales</taxon>
        <taxon>Syntrophobacteraceae</taxon>
        <taxon>Desulforhabdus</taxon>
    </lineage>
</organism>
<keyword evidence="2" id="KW-1185">Reference proteome</keyword>
<name>A0A9W6CZL9_9BACT</name>
<evidence type="ECO:0000313" key="1">
    <source>
        <dbReference type="EMBL" id="GLI33090.1"/>
    </source>
</evidence>
<evidence type="ECO:0000313" key="2">
    <source>
        <dbReference type="Proteomes" id="UP001144372"/>
    </source>
</evidence>
<dbReference type="EMBL" id="BSDR01000001">
    <property type="protein sequence ID" value="GLI33090.1"/>
    <property type="molecule type" value="Genomic_DNA"/>
</dbReference>
<dbReference type="AlphaFoldDB" id="A0A9W6CZL9"/>
<reference evidence="1" key="1">
    <citation type="submission" date="2022-12" db="EMBL/GenBank/DDBJ databases">
        <title>Reference genome sequencing for broad-spectrum identification of bacterial and archaeal isolates by mass spectrometry.</title>
        <authorList>
            <person name="Sekiguchi Y."/>
            <person name="Tourlousse D.M."/>
        </authorList>
    </citation>
    <scope>NUCLEOTIDE SEQUENCE</scope>
    <source>
        <strain evidence="1">ASRB1</strain>
    </source>
</reference>
<comment type="caution">
    <text evidence="1">The sequence shown here is derived from an EMBL/GenBank/DDBJ whole genome shotgun (WGS) entry which is preliminary data.</text>
</comment>
<proteinExistence type="predicted"/>